<comment type="caution">
    <text evidence="1">The sequence shown here is derived from an EMBL/GenBank/DDBJ whole genome shotgun (WGS) entry which is preliminary data.</text>
</comment>
<dbReference type="EMBL" id="LNQE01001230">
    <property type="protein sequence ID" value="KUG20069.1"/>
    <property type="molecule type" value="Genomic_DNA"/>
</dbReference>
<protein>
    <submittedName>
        <fullName evidence="1">Uncharacterized protein</fullName>
    </submittedName>
</protein>
<organism evidence="1">
    <name type="scientific">hydrocarbon metagenome</name>
    <dbReference type="NCBI Taxonomy" id="938273"/>
    <lineage>
        <taxon>unclassified sequences</taxon>
        <taxon>metagenomes</taxon>
        <taxon>ecological metagenomes</taxon>
    </lineage>
</organism>
<evidence type="ECO:0000313" key="1">
    <source>
        <dbReference type="EMBL" id="KUG20069.1"/>
    </source>
</evidence>
<reference evidence="1" key="1">
    <citation type="journal article" date="2015" name="Proc. Natl. Acad. Sci. U.S.A.">
        <title>Networks of energetic and metabolic interactions define dynamics in microbial communities.</title>
        <authorList>
            <person name="Embree M."/>
            <person name="Liu J.K."/>
            <person name="Al-Bassam M.M."/>
            <person name="Zengler K."/>
        </authorList>
    </citation>
    <scope>NUCLEOTIDE SEQUENCE</scope>
</reference>
<proteinExistence type="predicted"/>
<accession>A0A0W8FGN4</accession>
<dbReference type="AlphaFoldDB" id="A0A0W8FGN4"/>
<sequence length="74" mass="8167">MEDARGKAGIRPAFCKSLVKVLEVPHPSACNHRDPDGVRDGRRDRDIEPGLCAVRLHACEQDLACSPLFGFLRP</sequence>
<name>A0A0W8FGN4_9ZZZZ</name>
<gene>
    <name evidence="1" type="ORF">ASZ90_010198</name>
</gene>